<keyword evidence="28" id="KW-1185">Reference proteome</keyword>
<feature type="binding site" evidence="22">
    <location>
        <position position="373"/>
    </location>
    <ligand>
        <name>Mg(2+)</name>
        <dbReference type="ChEBI" id="CHEBI:18420"/>
    </ligand>
</feature>
<dbReference type="PROSITE" id="PS50011">
    <property type="entry name" value="PROTEIN_KINASE_DOM"/>
    <property type="match status" value="1"/>
</dbReference>
<dbReference type="PIRSF" id="PIRSF000615">
    <property type="entry name" value="TyrPK_CSF1-R"/>
    <property type="match status" value="1"/>
</dbReference>
<reference evidence="27" key="2">
    <citation type="submission" date="2025-08" db="UniProtKB">
        <authorList>
            <consortium name="Ensembl"/>
        </authorList>
    </citation>
    <scope>IDENTIFICATION</scope>
</reference>
<dbReference type="Gene3D" id="3.30.200.20">
    <property type="entry name" value="Phosphorylase Kinase, domain 1"/>
    <property type="match status" value="1"/>
</dbReference>
<accession>A0A8C7WG52</accession>
<keyword evidence="3" id="KW-1003">Cell membrane</keyword>
<feature type="binding site" evidence="21">
    <location>
        <position position="372"/>
    </location>
    <ligand>
        <name>ATP</name>
        <dbReference type="ChEBI" id="CHEBI:30616"/>
    </ligand>
</feature>
<keyword evidence="11" id="KW-0832">Ubl conjugation</keyword>
<feature type="binding site" evidence="22">
    <location>
        <position position="142"/>
    </location>
    <ligand>
        <name>Mg(2+)</name>
        <dbReference type="ChEBI" id="CHEBI:18420"/>
    </ligand>
</feature>
<evidence type="ECO:0000256" key="6">
    <source>
        <dbReference type="ARBA" id="ARBA00022692"/>
    </source>
</evidence>
<dbReference type="PANTHER" id="PTHR24416:SF47">
    <property type="entry name" value="MACROPHAGE COLONY-STIMULATING FACTOR 1 RECEPTOR"/>
    <property type="match status" value="1"/>
</dbReference>
<evidence type="ECO:0000256" key="19">
    <source>
        <dbReference type="ARBA" id="ARBA00051243"/>
    </source>
</evidence>
<evidence type="ECO:0000256" key="7">
    <source>
        <dbReference type="ARBA" id="ARBA00022737"/>
    </source>
</evidence>
<dbReference type="InterPro" id="IPR001824">
    <property type="entry name" value="Tyr_kinase_rcpt_3_CS"/>
</dbReference>
<dbReference type="InterPro" id="IPR020635">
    <property type="entry name" value="Tyr_kinase_cat_dom"/>
</dbReference>
<evidence type="ECO:0000256" key="18">
    <source>
        <dbReference type="ARBA" id="ARBA00023319"/>
    </source>
</evidence>
<dbReference type="InterPro" id="IPR000719">
    <property type="entry name" value="Prot_kinase_dom"/>
</dbReference>
<dbReference type="GO" id="GO:0019955">
    <property type="term" value="F:cytokine binding"/>
    <property type="evidence" value="ECO:0007669"/>
    <property type="project" value="InterPro"/>
</dbReference>
<comment type="catalytic activity">
    <reaction evidence="19">
        <text>L-tyrosyl-[protein] + ATP = O-phospho-L-tyrosyl-[protein] + ADP + H(+)</text>
        <dbReference type="Rhea" id="RHEA:10596"/>
        <dbReference type="Rhea" id="RHEA-COMP:10136"/>
        <dbReference type="Rhea" id="RHEA-COMP:20101"/>
        <dbReference type="ChEBI" id="CHEBI:15378"/>
        <dbReference type="ChEBI" id="CHEBI:30616"/>
        <dbReference type="ChEBI" id="CHEBI:46858"/>
        <dbReference type="ChEBI" id="CHEBI:61978"/>
        <dbReference type="ChEBI" id="CHEBI:456216"/>
        <dbReference type="EC" id="2.7.10.1"/>
    </reaction>
</comment>
<evidence type="ECO:0000256" key="22">
    <source>
        <dbReference type="PIRSR" id="PIRSR000615-3"/>
    </source>
</evidence>
<evidence type="ECO:0000256" key="12">
    <source>
        <dbReference type="ARBA" id="ARBA00022989"/>
    </source>
</evidence>
<keyword evidence="17" id="KW-0325">Glycoprotein</keyword>
<evidence type="ECO:0000256" key="25">
    <source>
        <dbReference type="SAM" id="Phobius"/>
    </source>
</evidence>
<dbReference type="InterPro" id="IPR030658">
    <property type="entry name" value="CSF-1_receptor"/>
</dbReference>
<keyword evidence="16" id="KW-0675">Receptor</keyword>
<feature type="binding site" evidence="21 24">
    <location>
        <position position="198"/>
    </location>
    <ligand>
        <name>ATP</name>
        <dbReference type="ChEBI" id="CHEBI:30616"/>
    </ligand>
</feature>
<keyword evidence="13 25" id="KW-0472">Membrane</keyword>
<dbReference type="AlphaFoldDB" id="A0A8C7WG52"/>
<dbReference type="GO" id="GO:0001667">
    <property type="term" value="P:ameboidal-type cell migration"/>
    <property type="evidence" value="ECO:0007669"/>
    <property type="project" value="UniProtKB-ARBA"/>
</dbReference>
<evidence type="ECO:0000256" key="8">
    <source>
        <dbReference type="ARBA" id="ARBA00022741"/>
    </source>
</evidence>
<evidence type="ECO:0000256" key="2">
    <source>
        <dbReference type="ARBA" id="ARBA00011902"/>
    </source>
</evidence>
<keyword evidence="22" id="KW-0460">Magnesium</keyword>
<dbReference type="GO" id="GO:1990682">
    <property type="term" value="C:CSF1-CSF1R complex"/>
    <property type="evidence" value="ECO:0007669"/>
    <property type="project" value="TreeGrafter"/>
</dbReference>
<evidence type="ECO:0000256" key="23">
    <source>
        <dbReference type="PIRSR" id="PIRSR500947-51"/>
    </source>
</evidence>
<dbReference type="Proteomes" id="UP000694395">
    <property type="component" value="Chromosome Y"/>
</dbReference>
<dbReference type="GO" id="GO:0005886">
    <property type="term" value="C:plasma membrane"/>
    <property type="evidence" value="ECO:0007669"/>
    <property type="project" value="UniProtKB-SubCell"/>
</dbReference>
<keyword evidence="22" id="KW-0479">Metal-binding</keyword>
<proteinExistence type="predicted"/>
<dbReference type="GO" id="GO:0043408">
    <property type="term" value="P:regulation of MAPK cascade"/>
    <property type="evidence" value="ECO:0007669"/>
    <property type="project" value="TreeGrafter"/>
</dbReference>
<keyword evidence="8 21" id="KW-0547">Nucleotide-binding</keyword>
<dbReference type="SUPFAM" id="SSF56112">
    <property type="entry name" value="Protein kinase-like (PK-like)"/>
    <property type="match status" value="1"/>
</dbReference>
<keyword evidence="15" id="KW-1015">Disulfide bond</keyword>
<evidence type="ECO:0000259" key="26">
    <source>
        <dbReference type="PROSITE" id="PS50011"/>
    </source>
</evidence>
<dbReference type="GO" id="GO:0005011">
    <property type="term" value="F:macrophage colony-stimulating factor receptor activity"/>
    <property type="evidence" value="ECO:0007669"/>
    <property type="project" value="TreeGrafter"/>
</dbReference>
<dbReference type="GeneTree" id="ENSGT00940000155506"/>
<evidence type="ECO:0000256" key="24">
    <source>
        <dbReference type="PROSITE-ProRule" id="PRU10141"/>
    </source>
</evidence>
<dbReference type="InterPro" id="IPR017441">
    <property type="entry name" value="Protein_kinase_ATP_BS"/>
</dbReference>
<evidence type="ECO:0000256" key="17">
    <source>
        <dbReference type="ARBA" id="ARBA00023180"/>
    </source>
</evidence>
<keyword evidence="9" id="KW-0418">Kinase</keyword>
<evidence type="ECO:0000256" key="14">
    <source>
        <dbReference type="ARBA" id="ARBA00023137"/>
    </source>
</evidence>
<evidence type="ECO:0000256" key="21">
    <source>
        <dbReference type="PIRSR" id="PIRSR000615-2"/>
    </source>
</evidence>
<evidence type="ECO:0000256" key="15">
    <source>
        <dbReference type="ARBA" id="ARBA00023157"/>
    </source>
</evidence>
<keyword evidence="6 25" id="KW-0812">Transmembrane</keyword>
<evidence type="ECO:0000256" key="3">
    <source>
        <dbReference type="ARBA" id="ARBA00022475"/>
    </source>
</evidence>
<dbReference type="SMART" id="SM00219">
    <property type="entry name" value="TyrKc"/>
    <property type="match status" value="1"/>
</dbReference>
<reference evidence="27" key="1">
    <citation type="submission" date="2020-07" db="EMBL/GenBank/DDBJ databases">
        <title>A long reads based de novo assembly of the rainbow trout Arlee double haploid line genome.</title>
        <authorList>
            <person name="Gao G."/>
            <person name="Palti Y."/>
        </authorList>
    </citation>
    <scope>NUCLEOTIDE SEQUENCE [LARGE SCALE GENOMIC DNA]</scope>
</reference>
<dbReference type="InterPro" id="IPR008266">
    <property type="entry name" value="Tyr_kinase_AS"/>
</dbReference>
<dbReference type="Gene3D" id="1.10.510.10">
    <property type="entry name" value="Transferase(Phosphotransferase) domain 1"/>
    <property type="match status" value="1"/>
</dbReference>
<dbReference type="GO" id="GO:0043235">
    <property type="term" value="C:receptor complex"/>
    <property type="evidence" value="ECO:0007669"/>
    <property type="project" value="TreeGrafter"/>
</dbReference>
<evidence type="ECO:0000256" key="9">
    <source>
        <dbReference type="ARBA" id="ARBA00022777"/>
    </source>
</evidence>
<feature type="binding site" evidence="21">
    <location>
        <begin position="170"/>
        <end position="177"/>
    </location>
    <ligand>
        <name>ATP</name>
        <dbReference type="ChEBI" id="CHEBI:30616"/>
    </ligand>
</feature>
<keyword evidence="5" id="KW-0808">Transferase</keyword>
<evidence type="ECO:0000256" key="4">
    <source>
        <dbReference type="ARBA" id="ARBA00022553"/>
    </source>
</evidence>
<sequence length="531" mass="60011">YESSLLLHRVRSEERGQYTLHTRSTRLNSSITFNIQVYRKISYSNVTGHTDYQTREKIWSKTVPSDFKGIQMYCVVCYVLDVVAATSKTFVTSELFTPTLIGATSTSALLFLLLVIVLYKYKQKPKYEVRWKIMEANDGNNYTFIDPTQLPYNKKWEFPRDKLRLGQILGAGAFGKVVEATAYGLGTDDNMTTRVAVKMLKPSAHSEEREALMSELKILSHLGCHDNIVNLLGACTQGGPMLMITEYCSHGDLLNFLRGKAKLFLDSILSGPGIPEVPGNSDHYKNTCSQESRVRSDSGISCSSSDNYQDMHPARSLSLPLSLSVTGSLCEDPETDTWLLDIEDLLRVSYQVAQGMDFLASKNCIHRDVAARNVLLTDGHVAKICDFGLARDIENDSNYVVKGNARLPVKWMSPESIFDCVYTVQSDVWSYGILLWEVFSLGKSPYPNIVVDTRFYKMIKDGCHMSQPDFAPPEIYTIMKMCWNMEPTVRPTFSTIGQLIQSLLPDQPDQTLNHEEEEQPLMMRNNNYQIC</sequence>
<organism evidence="27 28">
    <name type="scientific">Oncorhynchus mykiss</name>
    <name type="common">Rainbow trout</name>
    <name type="synonym">Salmo gairdneri</name>
    <dbReference type="NCBI Taxonomy" id="8022"/>
    <lineage>
        <taxon>Eukaryota</taxon>
        <taxon>Metazoa</taxon>
        <taxon>Chordata</taxon>
        <taxon>Craniata</taxon>
        <taxon>Vertebrata</taxon>
        <taxon>Euteleostomi</taxon>
        <taxon>Actinopterygii</taxon>
        <taxon>Neopterygii</taxon>
        <taxon>Teleostei</taxon>
        <taxon>Protacanthopterygii</taxon>
        <taxon>Salmoniformes</taxon>
        <taxon>Salmonidae</taxon>
        <taxon>Salmoninae</taxon>
        <taxon>Oncorhynchus</taxon>
    </lineage>
</organism>
<dbReference type="InterPro" id="IPR011009">
    <property type="entry name" value="Kinase-like_dom_sf"/>
</dbReference>
<protein>
    <recommendedName>
        <fullName evidence="2">receptor protein-tyrosine kinase</fullName>
        <ecNumber evidence="2">2.7.10.1</ecNumber>
    </recommendedName>
</protein>
<keyword evidence="18" id="KW-0393">Immunoglobulin domain</keyword>
<name>A0A8C7WG52_ONCMY</name>
<feature type="binding site" evidence="22">
    <location>
        <position position="386"/>
    </location>
    <ligand>
        <name>Mg(2+)</name>
        <dbReference type="ChEBI" id="CHEBI:18420"/>
    </ligand>
</feature>
<dbReference type="InterPro" id="IPR001245">
    <property type="entry name" value="Ser-Thr/Tyr_kinase_cat_dom"/>
</dbReference>
<dbReference type="PROSITE" id="PS00109">
    <property type="entry name" value="PROTEIN_KINASE_TYR"/>
    <property type="match status" value="1"/>
</dbReference>
<dbReference type="GO" id="GO:0007169">
    <property type="term" value="P:cell surface receptor protein tyrosine kinase signaling pathway"/>
    <property type="evidence" value="ECO:0007669"/>
    <property type="project" value="InterPro"/>
</dbReference>
<dbReference type="GO" id="GO:0030335">
    <property type="term" value="P:positive regulation of cell migration"/>
    <property type="evidence" value="ECO:0007669"/>
    <property type="project" value="TreeGrafter"/>
</dbReference>
<keyword evidence="10 21" id="KW-0067">ATP-binding</keyword>
<dbReference type="PIRSF" id="PIRSF500947">
    <property type="entry name" value="CSF-1_receptor"/>
    <property type="match status" value="1"/>
</dbReference>
<keyword evidence="7" id="KW-0677">Repeat</keyword>
<dbReference type="GO" id="GO:0005524">
    <property type="term" value="F:ATP binding"/>
    <property type="evidence" value="ECO:0007669"/>
    <property type="project" value="UniProtKB-UniRule"/>
</dbReference>
<feature type="active site" description="Proton acceptor" evidence="20">
    <location>
        <position position="368"/>
    </location>
</feature>
<dbReference type="GO" id="GO:0046872">
    <property type="term" value="F:metal ion binding"/>
    <property type="evidence" value="ECO:0007669"/>
    <property type="project" value="UniProtKB-KW"/>
</dbReference>
<feature type="binding site" evidence="21">
    <location>
        <begin position="246"/>
        <end position="252"/>
    </location>
    <ligand>
        <name>ATP</name>
        <dbReference type="ChEBI" id="CHEBI:30616"/>
    </ligand>
</feature>
<feature type="transmembrane region" description="Helical" evidence="25">
    <location>
        <begin position="99"/>
        <end position="121"/>
    </location>
</feature>
<dbReference type="Pfam" id="PF07714">
    <property type="entry name" value="PK_Tyr_Ser-Thr"/>
    <property type="match status" value="1"/>
</dbReference>
<evidence type="ECO:0000256" key="11">
    <source>
        <dbReference type="ARBA" id="ARBA00022843"/>
    </source>
</evidence>
<comment type="subcellular location">
    <subcellularLocation>
        <location evidence="1">Cell membrane</location>
        <topology evidence="1">Single-pass type I membrane protein</topology>
    </subcellularLocation>
</comment>
<dbReference type="FunFam" id="1.10.510.10:FF:000140">
    <property type="entry name" value="Platelet-derived growth factor receptor beta"/>
    <property type="match status" value="1"/>
</dbReference>
<reference evidence="27" key="3">
    <citation type="submission" date="2025-09" db="UniProtKB">
        <authorList>
            <consortium name="Ensembl"/>
        </authorList>
    </citation>
    <scope>IDENTIFICATION</scope>
</reference>
<dbReference type="Ensembl" id="ENSOMYT00000100445.2">
    <property type="protein sequence ID" value="ENSOMYP00000092329.2"/>
    <property type="gene ID" value="ENSOMYG00000041192.2"/>
</dbReference>
<dbReference type="PANTHER" id="PTHR24416">
    <property type="entry name" value="TYROSINE-PROTEIN KINASE RECEPTOR"/>
    <property type="match status" value="1"/>
</dbReference>
<dbReference type="EC" id="2.7.10.1" evidence="2"/>
<evidence type="ECO:0000313" key="27">
    <source>
        <dbReference type="Ensembl" id="ENSOMYP00000092329.2"/>
    </source>
</evidence>
<evidence type="ECO:0000256" key="13">
    <source>
        <dbReference type="ARBA" id="ARBA00023136"/>
    </source>
</evidence>
<evidence type="ECO:0000313" key="28">
    <source>
        <dbReference type="Proteomes" id="UP000694395"/>
    </source>
</evidence>
<dbReference type="FunFam" id="3.30.200.20:FF:000025">
    <property type="entry name" value="Platelet-derived growth factor receptor alpha"/>
    <property type="match status" value="1"/>
</dbReference>
<dbReference type="InterPro" id="IPR050122">
    <property type="entry name" value="RTK"/>
</dbReference>
<dbReference type="PROSITE" id="PS00107">
    <property type="entry name" value="PROTEIN_KINASE_ATP"/>
    <property type="match status" value="1"/>
</dbReference>
<evidence type="ECO:0000256" key="10">
    <source>
        <dbReference type="ARBA" id="ARBA00022840"/>
    </source>
</evidence>
<evidence type="ECO:0000256" key="1">
    <source>
        <dbReference type="ARBA" id="ARBA00004251"/>
    </source>
</evidence>
<dbReference type="GO" id="GO:0019838">
    <property type="term" value="F:growth factor binding"/>
    <property type="evidence" value="ECO:0007669"/>
    <property type="project" value="TreeGrafter"/>
</dbReference>
<evidence type="ECO:0000256" key="5">
    <source>
        <dbReference type="ARBA" id="ARBA00022679"/>
    </source>
</evidence>
<feature type="domain" description="Protein kinase" evidence="26">
    <location>
        <begin position="163"/>
        <end position="504"/>
    </location>
</feature>
<keyword evidence="12 25" id="KW-1133">Transmembrane helix</keyword>
<evidence type="ECO:0000256" key="20">
    <source>
        <dbReference type="PIRSR" id="PIRSR000615-1"/>
    </source>
</evidence>
<dbReference type="GO" id="GO:0030316">
    <property type="term" value="P:osteoclast differentiation"/>
    <property type="evidence" value="ECO:0007669"/>
    <property type="project" value="TreeGrafter"/>
</dbReference>
<keyword evidence="14" id="KW-0829">Tyrosine-protein kinase</keyword>
<keyword evidence="4" id="KW-0597">Phosphoprotein</keyword>
<feature type="binding site" evidence="23">
    <location>
        <begin position="169"/>
        <end position="177"/>
    </location>
    <ligand>
        <name>ATP</name>
        <dbReference type="ChEBI" id="CHEBI:30616"/>
    </ligand>
</feature>
<dbReference type="PROSITE" id="PS00240">
    <property type="entry name" value="RECEPTOR_TYR_KIN_III"/>
    <property type="match status" value="1"/>
</dbReference>
<evidence type="ECO:0000256" key="16">
    <source>
        <dbReference type="ARBA" id="ARBA00023170"/>
    </source>
</evidence>